<dbReference type="SUPFAM" id="SSF81296">
    <property type="entry name" value="E set domains"/>
    <property type="match status" value="2"/>
</dbReference>
<dbReference type="InterPro" id="IPR031148">
    <property type="entry name" value="Plexin"/>
</dbReference>
<reference evidence="6 7" key="1">
    <citation type="submission" date="2021-07" db="EMBL/GenBank/DDBJ databases">
        <authorList>
            <person name="Palmer J.M."/>
        </authorList>
    </citation>
    <scope>NUCLEOTIDE SEQUENCE [LARGE SCALE GENOMIC DNA]</scope>
    <source>
        <strain evidence="6 7">AT_MEX2019</strain>
        <tissue evidence="6">Muscle</tissue>
    </source>
</reference>
<evidence type="ECO:0000259" key="5">
    <source>
        <dbReference type="SMART" id="SM00429"/>
    </source>
</evidence>
<feature type="domain" description="IPT/TIG" evidence="5">
    <location>
        <begin position="187"/>
        <end position="252"/>
    </location>
</feature>
<dbReference type="SMART" id="SM00423">
    <property type="entry name" value="PSI"/>
    <property type="match status" value="1"/>
</dbReference>
<dbReference type="Gene3D" id="2.60.40.10">
    <property type="entry name" value="Immunoglobulins"/>
    <property type="match status" value="2"/>
</dbReference>
<comment type="subcellular location">
    <subcellularLocation>
        <location evidence="1">Membrane</location>
    </subcellularLocation>
</comment>
<protein>
    <submittedName>
        <fullName evidence="6">Plexin A3</fullName>
    </submittedName>
</protein>
<dbReference type="PANTHER" id="PTHR22625">
    <property type="entry name" value="PLEXIN"/>
    <property type="match status" value="1"/>
</dbReference>
<keyword evidence="2" id="KW-0472">Membrane</keyword>
<sequence>YWYEGDEAGDLQVDFSIVWDGDFLIDKPAFMKALLYKCEAQRSSCGQCLKAPSVFECGWCIESRKCLLRQHCPSAEQNWMHHGRHNVRCSHPRITKIDPLTGPREGGTRVTIEGENLGLQVKEISHIQVAGVRCNPVPLLYISAERIVCDMAEALLPHSPGGPVELCIGVCSAEYRTLSTQTYSFVSPSFTRIRPLKGPVSGGTRLTVVGRHLDSGSGVSVYIHKEECLFVKLKSLFEGVVLASRQWRWPQV</sequence>
<accession>A0ABU7A5D6</accession>
<dbReference type="InterPro" id="IPR002909">
    <property type="entry name" value="IPT_dom"/>
</dbReference>
<dbReference type="Proteomes" id="UP001345963">
    <property type="component" value="Unassembled WGS sequence"/>
</dbReference>
<dbReference type="EMBL" id="JAHUTI010002212">
    <property type="protein sequence ID" value="MED6233302.1"/>
    <property type="molecule type" value="Genomic_DNA"/>
</dbReference>
<dbReference type="InterPro" id="IPR013783">
    <property type="entry name" value="Ig-like_fold"/>
</dbReference>
<feature type="domain" description="PSI" evidence="4">
    <location>
        <begin position="37"/>
        <end position="90"/>
    </location>
</feature>
<feature type="non-terminal residue" evidence="6">
    <location>
        <position position="1"/>
    </location>
</feature>
<evidence type="ECO:0000256" key="2">
    <source>
        <dbReference type="ARBA" id="ARBA00023136"/>
    </source>
</evidence>
<dbReference type="InterPro" id="IPR002165">
    <property type="entry name" value="Plexin_repeat"/>
</dbReference>
<evidence type="ECO:0000313" key="7">
    <source>
        <dbReference type="Proteomes" id="UP001345963"/>
    </source>
</evidence>
<dbReference type="Pfam" id="PF01437">
    <property type="entry name" value="PSI"/>
    <property type="match status" value="1"/>
</dbReference>
<proteinExistence type="predicted"/>
<gene>
    <name evidence="6" type="primary">PLXNA3_2</name>
    <name evidence="6" type="ORF">ATANTOWER_009786</name>
</gene>
<evidence type="ECO:0000259" key="4">
    <source>
        <dbReference type="SMART" id="SM00423"/>
    </source>
</evidence>
<name>A0ABU7A5D6_9TELE</name>
<dbReference type="SMART" id="SM00429">
    <property type="entry name" value="IPT"/>
    <property type="match status" value="2"/>
</dbReference>
<dbReference type="InterPro" id="IPR014756">
    <property type="entry name" value="Ig_E-set"/>
</dbReference>
<keyword evidence="3" id="KW-0325">Glycoprotein</keyword>
<evidence type="ECO:0000256" key="1">
    <source>
        <dbReference type="ARBA" id="ARBA00004370"/>
    </source>
</evidence>
<dbReference type="Pfam" id="PF01833">
    <property type="entry name" value="TIG"/>
    <property type="match status" value="2"/>
</dbReference>
<dbReference type="SUPFAM" id="SSF103575">
    <property type="entry name" value="Plexin repeat"/>
    <property type="match status" value="1"/>
</dbReference>
<dbReference type="InterPro" id="IPR016201">
    <property type="entry name" value="PSI"/>
</dbReference>
<organism evidence="6 7">
    <name type="scientific">Ataeniobius toweri</name>
    <dbReference type="NCBI Taxonomy" id="208326"/>
    <lineage>
        <taxon>Eukaryota</taxon>
        <taxon>Metazoa</taxon>
        <taxon>Chordata</taxon>
        <taxon>Craniata</taxon>
        <taxon>Vertebrata</taxon>
        <taxon>Euteleostomi</taxon>
        <taxon>Actinopterygii</taxon>
        <taxon>Neopterygii</taxon>
        <taxon>Teleostei</taxon>
        <taxon>Neoteleostei</taxon>
        <taxon>Acanthomorphata</taxon>
        <taxon>Ovalentaria</taxon>
        <taxon>Atherinomorphae</taxon>
        <taxon>Cyprinodontiformes</taxon>
        <taxon>Goodeidae</taxon>
        <taxon>Ataeniobius</taxon>
    </lineage>
</organism>
<dbReference type="CDD" id="cd01180">
    <property type="entry name" value="IPT_plexin_repeat1"/>
    <property type="match status" value="1"/>
</dbReference>
<evidence type="ECO:0000256" key="3">
    <source>
        <dbReference type="ARBA" id="ARBA00023180"/>
    </source>
</evidence>
<feature type="domain" description="IPT/TIG" evidence="5">
    <location>
        <begin position="91"/>
        <end position="186"/>
    </location>
</feature>
<evidence type="ECO:0000313" key="6">
    <source>
        <dbReference type="EMBL" id="MED6233302.1"/>
    </source>
</evidence>
<keyword evidence="7" id="KW-1185">Reference proteome</keyword>
<comment type="caution">
    <text evidence="6">The sequence shown here is derived from an EMBL/GenBank/DDBJ whole genome shotgun (WGS) entry which is preliminary data.</text>
</comment>
<dbReference type="PANTHER" id="PTHR22625:SF32">
    <property type="entry name" value="PLEXIN-A3"/>
    <property type="match status" value="1"/>
</dbReference>